<dbReference type="AlphaFoldDB" id="A0A931MT25"/>
<accession>A0A931MT25</accession>
<evidence type="ECO:0000256" key="1">
    <source>
        <dbReference type="SAM" id="MobiDB-lite"/>
    </source>
</evidence>
<dbReference type="EMBL" id="JADZSC010000001">
    <property type="protein sequence ID" value="MBH0228643.1"/>
    <property type="molecule type" value="Genomic_DNA"/>
</dbReference>
<name>A0A931MT25_9BACI</name>
<dbReference type="PANTHER" id="PTHR34801">
    <property type="entry name" value="EXPRESSED PROTEIN"/>
    <property type="match status" value="1"/>
</dbReference>
<dbReference type="Proteomes" id="UP000614490">
    <property type="component" value="Unassembled WGS sequence"/>
</dbReference>
<protein>
    <submittedName>
        <fullName evidence="2">DUF1499 domain-containing protein</fullName>
    </submittedName>
</protein>
<organism evidence="2 3">
    <name type="scientific">Halobacillus yeomjeoni</name>
    <dbReference type="NCBI Taxonomy" id="311194"/>
    <lineage>
        <taxon>Bacteria</taxon>
        <taxon>Bacillati</taxon>
        <taxon>Bacillota</taxon>
        <taxon>Bacilli</taxon>
        <taxon>Bacillales</taxon>
        <taxon>Bacillaceae</taxon>
        <taxon>Halobacillus</taxon>
    </lineage>
</organism>
<sequence length="133" mass="15351">MTKSFHGVKNGELAACPKSPNCVSTQETDEEKRLEPLPFNGDLEETKTYVRQILNQMDRTTIEVEDENYFHVISKTKLIGFKDDVEFYFDQDAQLVHFRSASRVGYSDLGANRKRMETFSELYLSHKKGEMSS</sequence>
<evidence type="ECO:0000313" key="2">
    <source>
        <dbReference type="EMBL" id="MBH0228643.1"/>
    </source>
</evidence>
<dbReference type="PIRSF" id="PIRSF026426">
    <property type="entry name" value="DUF1499"/>
    <property type="match status" value="1"/>
</dbReference>
<dbReference type="RefSeq" id="WP_197315297.1">
    <property type="nucleotide sequence ID" value="NZ_JADZSC010000001.1"/>
</dbReference>
<dbReference type="Pfam" id="PF07386">
    <property type="entry name" value="DUF1499"/>
    <property type="match status" value="1"/>
</dbReference>
<dbReference type="InterPro" id="IPR010865">
    <property type="entry name" value="DUF1499"/>
</dbReference>
<dbReference type="PANTHER" id="PTHR34801:SF6">
    <property type="entry name" value="SLL1620 PROTEIN"/>
    <property type="match status" value="1"/>
</dbReference>
<gene>
    <name evidence="2" type="ORF">H0267_00340</name>
</gene>
<evidence type="ECO:0000313" key="3">
    <source>
        <dbReference type="Proteomes" id="UP000614490"/>
    </source>
</evidence>
<keyword evidence="3" id="KW-1185">Reference proteome</keyword>
<proteinExistence type="predicted"/>
<feature type="region of interest" description="Disordered" evidence="1">
    <location>
        <begin position="1"/>
        <end position="31"/>
    </location>
</feature>
<comment type="caution">
    <text evidence="2">The sequence shown here is derived from an EMBL/GenBank/DDBJ whole genome shotgun (WGS) entry which is preliminary data.</text>
</comment>
<reference evidence="2 3" key="1">
    <citation type="journal article" date="2005" name="Int. J. Syst. Evol. Microbiol.">
        <title>Halobacillus yeomjeoni sp. nov., isolated from a marine solar saltern in Korea.</title>
        <authorList>
            <person name="Yoon J.H."/>
            <person name="Kang S.J."/>
            <person name="Lee C.H."/>
            <person name="Oh H.W."/>
            <person name="Oh T.K."/>
        </authorList>
    </citation>
    <scope>NUCLEOTIDE SEQUENCE [LARGE SCALE GENOMIC DNA]</scope>
    <source>
        <strain evidence="2 3">KCTC 3957</strain>
    </source>
</reference>